<name>A0AAN7LCF9_TRANT</name>
<organism evidence="2 3">
    <name type="scientific">Trapa natans</name>
    <name type="common">Water chestnut</name>
    <dbReference type="NCBI Taxonomy" id="22666"/>
    <lineage>
        <taxon>Eukaryota</taxon>
        <taxon>Viridiplantae</taxon>
        <taxon>Streptophyta</taxon>
        <taxon>Embryophyta</taxon>
        <taxon>Tracheophyta</taxon>
        <taxon>Spermatophyta</taxon>
        <taxon>Magnoliopsida</taxon>
        <taxon>eudicotyledons</taxon>
        <taxon>Gunneridae</taxon>
        <taxon>Pentapetalae</taxon>
        <taxon>rosids</taxon>
        <taxon>malvids</taxon>
        <taxon>Myrtales</taxon>
        <taxon>Lythraceae</taxon>
        <taxon>Trapa</taxon>
    </lineage>
</organism>
<dbReference type="AlphaFoldDB" id="A0AAN7LCF9"/>
<reference evidence="2 3" key="1">
    <citation type="journal article" date="2023" name="Hortic Res">
        <title>Pangenome of water caltrop reveals structural variations and asymmetric subgenome divergence after allopolyploidization.</title>
        <authorList>
            <person name="Zhang X."/>
            <person name="Chen Y."/>
            <person name="Wang L."/>
            <person name="Yuan Y."/>
            <person name="Fang M."/>
            <person name="Shi L."/>
            <person name="Lu R."/>
            <person name="Comes H.P."/>
            <person name="Ma Y."/>
            <person name="Chen Y."/>
            <person name="Huang G."/>
            <person name="Zhou Y."/>
            <person name="Zheng Z."/>
            <person name="Qiu Y."/>
        </authorList>
    </citation>
    <scope>NUCLEOTIDE SEQUENCE [LARGE SCALE GENOMIC DNA]</scope>
    <source>
        <strain evidence="2">F231</strain>
    </source>
</reference>
<protein>
    <submittedName>
        <fullName evidence="2">Uncharacterized protein</fullName>
    </submittedName>
</protein>
<evidence type="ECO:0000256" key="1">
    <source>
        <dbReference type="SAM" id="MobiDB-lite"/>
    </source>
</evidence>
<evidence type="ECO:0000313" key="3">
    <source>
        <dbReference type="Proteomes" id="UP001346149"/>
    </source>
</evidence>
<gene>
    <name evidence="2" type="ORF">SAY86_015691</name>
</gene>
<proteinExistence type="predicted"/>
<accession>A0AAN7LCF9</accession>
<dbReference type="Proteomes" id="UP001346149">
    <property type="component" value="Unassembled WGS sequence"/>
</dbReference>
<sequence>MTCSFIFLVMSMHRIQMRNEFILHQFIQVGNGNARFSKLPGPMNPSGYGTDTRGIGYSSAANLLCSLGDKSVNMESKLLLSPMGSPPSKLRTHCNDEQHSRLPLSSPSAIYQCTTGLFSPQQHSTPAAPHPPAP</sequence>
<comment type="caution">
    <text evidence="2">The sequence shown here is derived from an EMBL/GenBank/DDBJ whole genome shotgun (WGS) entry which is preliminary data.</text>
</comment>
<feature type="region of interest" description="Disordered" evidence="1">
    <location>
        <begin position="82"/>
        <end position="103"/>
    </location>
</feature>
<dbReference type="EMBL" id="JAXQNO010000016">
    <property type="protein sequence ID" value="KAK4781589.1"/>
    <property type="molecule type" value="Genomic_DNA"/>
</dbReference>
<keyword evidence="3" id="KW-1185">Reference proteome</keyword>
<evidence type="ECO:0000313" key="2">
    <source>
        <dbReference type="EMBL" id="KAK4781589.1"/>
    </source>
</evidence>